<dbReference type="Proteomes" id="UP001597173">
    <property type="component" value="Unassembled WGS sequence"/>
</dbReference>
<evidence type="ECO:0000259" key="5">
    <source>
        <dbReference type="Pfam" id="PF00700"/>
    </source>
</evidence>
<name>A0ABW3YWB3_MYCRA</name>
<keyword evidence="2 3" id="KW-0975">Bacterial flagellum</keyword>
<evidence type="ECO:0000259" key="4">
    <source>
        <dbReference type="Pfam" id="PF00669"/>
    </source>
</evidence>
<comment type="similarity">
    <text evidence="1 3">Belongs to the bacterial flagellin family.</text>
</comment>
<sequence length="321" mass="34290">MTSILTNVGAMVAIQTLRALDSSMQKTQGQVSSGLRVASASDNAAYWSISTTMRSDNMALSAVKDALGLGAAKVDVAYAGMEAAVDVMNTVKAKLVAAREAGVDKTKIDEELTQLKDQLRSIAASASFSGENWLWMQSAEQDGPKQVPGAFVRDASGNVSVNMITYDMTSDWDTTRVFYLIDDLSGDSGIITNSAFADELGLASDWVLFNGENHQVHPEISLSSATTDLEVDEMILVVEAMIAKMVDVASTLGALQSRIDMQTEFAAKLSDAIDSGIGRLVDADMNEASTRLKAVQTQQQLAIQSLSVANAAPETMLQLFR</sequence>
<keyword evidence="6" id="KW-0969">Cilium</keyword>
<protein>
    <recommendedName>
        <fullName evidence="3">Flagellin</fullName>
    </recommendedName>
</protein>
<dbReference type="Gene3D" id="1.20.1330.10">
    <property type="entry name" value="f41 fragment of flagellin, N-terminal domain"/>
    <property type="match status" value="1"/>
</dbReference>
<dbReference type="PANTHER" id="PTHR42792">
    <property type="entry name" value="FLAGELLIN"/>
    <property type="match status" value="1"/>
</dbReference>
<comment type="function">
    <text evidence="3">Flagellin is the subunit protein which polymerizes to form the filaments of bacterial flagella.</text>
</comment>
<gene>
    <name evidence="6" type="ORF">ACFQ33_09820</name>
</gene>
<dbReference type="SUPFAM" id="SSF64518">
    <property type="entry name" value="Phase 1 flagellin"/>
    <property type="match status" value="1"/>
</dbReference>
<dbReference type="InterPro" id="IPR046358">
    <property type="entry name" value="Flagellin_C"/>
</dbReference>
<dbReference type="RefSeq" id="WP_374837786.1">
    <property type="nucleotide sequence ID" value="NZ_JBHEEW010000005.1"/>
</dbReference>
<evidence type="ECO:0000256" key="2">
    <source>
        <dbReference type="ARBA" id="ARBA00023143"/>
    </source>
</evidence>
<dbReference type="InterPro" id="IPR001029">
    <property type="entry name" value="Flagellin_N"/>
</dbReference>
<feature type="domain" description="Flagellin C-terminal" evidence="5">
    <location>
        <begin position="237"/>
        <end position="320"/>
    </location>
</feature>
<evidence type="ECO:0000256" key="1">
    <source>
        <dbReference type="ARBA" id="ARBA00005709"/>
    </source>
</evidence>
<dbReference type="Pfam" id="PF00669">
    <property type="entry name" value="Flagellin_N"/>
    <property type="match status" value="1"/>
</dbReference>
<evidence type="ECO:0000313" key="7">
    <source>
        <dbReference type="Proteomes" id="UP001597173"/>
    </source>
</evidence>
<dbReference type="Pfam" id="PF00700">
    <property type="entry name" value="Flagellin_C"/>
    <property type="match status" value="1"/>
</dbReference>
<evidence type="ECO:0000256" key="3">
    <source>
        <dbReference type="RuleBase" id="RU362073"/>
    </source>
</evidence>
<dbReference type="InterPro" id="IPR001492">
    <property type="entry name" value="Flagellin"/>
</dbReference>
<keyword evidence="6" id="KW-0966">Cell projection</keyword>
<keyword evidence="7" id="KW-1185">Reference proteome</keyword>
<keyword evidence="6" id="KW-0282">Flagellum</keyword>
<organism evidence="6 7">
    <name type="scientific">Mycoplana ramosa</name>
    <name type="common">Mycoplana bullata</name>
    <dbReference type="NCBI Taxonomy" id="40837"/>
    <lineage>
        <taxon>Bacteria</taxon>
        <taxon>Pseudomonadati</taxon>
        <taxon>Pseudomonadota</taxon>
        <taxon>Alphaproteobacteria</taxon>
        <taxon>Hyphomicrobiales</taxon>
        <taxon>Rhizobiaceae</taxon>
        <taxon>Mycoplana</taxon>
    </lineage>
</organism>
<dbReference type="EMBL" id="JBHTNF010000004">
    <property type="protein sequence ID" value="MFD1328190.1"/>
    <property type="molecule type" value="Genomic_DNA"/>
</dbReference>
<dbReference type="PANTHER" id="PTHR42792:SF2">
    <property type="entry name" value="FLAGELLIN"/>
    <property type="match status" value="1"/>
</dbReference>
<proteinExistence type="inferred from homology"/>
<feature type="domain" description="Flagellin N-terminal" evidence="4">
    <location>
        <begin position="4"/>
        <end position="134"/>
    </location>
</feature>
<comment type="caution">
    <text evidence="6">The sequence shown here is derived from an EMBL/GenBank/DDBJ whole genome shotgun (WGS) entry which is preliminary data.</text>
</comment>
<accession>A0ABW3YWB3</accession>
<keyword evidence="3" id="KW-0964">Secreted</keyword>
<evidence type="ECO:0000313" key="6">
    <source>
        <dbReference type="EMBL" id="MFD1328190.1"/>
    </source>
</evidence>
<comment type="subcellular location">
    <subcellularLocation>
        <location evidence="3">Secreted</location>
    </subcellularLocation>
    <subcellularLocation>
        <location evidence="3">Bacterial flagellum</location>
    </subcellularLocation>
</comment>
<reference evidence="7" key="1">
    <citation type="journal article" date="2019" name="Int. J. Syst. Evol. Microbiol.">
        <title>The Global Catalogue of Microorganisms (GCM) 10K type strain sequencing project: providing services to taxonomists for standard genome sequencing and annotation.</title>
        <authorList>
            <consortium name="The Broad Institute Genomics Platform"/>
            <consortium name="The Broad Institute Genome Sequencing Center for Infectious Disease"/>
            <person name="Wu L."/>
            <person name="Ma J."/>
        </authorList>
    </citation>
    <scope>NUCLEOTIDE SEQUENCE [LARGE SCALE GENOMIC DNA]</scope>
    <source>
        <strain evidence="7">CCUG 55609</strain>
    </source>
</reference>